<gene>
    <name evidence="3" type="ORF">A3A87_00455</name>
</gene>
<name>A0A1F6U2G2_9PROT</name>
<dbReference type="Proteomes" id="UP000179037">
    <property type="component" value="Unassembled WGS sequence"/>
</dbReference>
<proteinExistence type="predicted"/>
<dbReference type="PANTHER" id="PTHR39081:SF1">
    <property type="entry name" value="MUT7-C RNASE DOMAIN-CONTAINING PROTEIN"/>
    <property type="match status" value="1"/>
</dbReference>
<dbReference type="EMBL" id="MFTC01000038">
    <property type="protein sequence ID" value="OGI51556.1"/>
    <property type="molecule type" value="Genomic_DNA"/>
</dbReference>
<feature type="domain" description="Mut7-C RNAse" evidence="1">
    <location>
        <begin position="96"/>
        <end position="239"/>
    </location>
</feature>
<feature type="domain" description="Ubiquitin Mut7-C" evidence="2">
    <location>
        <begin position="1"/>
        <end position="81"/>
    </location>
</feature>
<evidence type="ECO:0000313" key="4">
    <source>
        <dbReference type="Proteomes" id="UP000179037"/>
    </source>
</evidence>
<comment type="caution">
    <text evidence="3">The sequence shown here is derived from an EMBL/GenBank/DDBJ whole genome shotgun (WGS) entry which is preliminary data.</text>
</comment>
<dbReference type="InterPro" id="IPR002782">
    <property type="entry name" value="Mut7-C_RNAse_dom"/>
</dbReference>
<protein>
    <submittedName>
        <fullName evidence="3">Twitching motility protein PilT</fullName>
    </submittedName>
</protein>
<evidence type="ECO:0000259" key="1">
    <source>
        <dbReference type="Pfam" id="PF01927"/>
    </source>
</evidence>
<organism evidence="3 4">
    <name type="scientific">Candidatus Muproteobacteria bacterium RIFCSPLOWO2_01_FULL_60_18</name>
    <dbReference type="NCBI Taxonomy" id="1817768"/>
    <lineage>
        <taxon>Bacteria</taxon>
        <taxon>Pseudomonadati</taxon>
        <taxon>Pseudomonadota</taxon>
        <taxon>Candidatus Muproteobacteria</taxon>
    </lineage>
</organism>
<dbReference type="AlphaFoldDB" id="A0A1F6U2G2"/>
<dbReference type="Pfam" id="PF01927">
    <property type="entry name" value="Mut7-C"/>
    <property type="match status" value="1"/>
</dbReference>
<evidence type="ECO:0000259" key="2">
    <source>
        <dbReference type="Pfam" id="PF14451"/>
    </source>
</evidence>
<dbReference type="Pfam" id="PF14451">
    <property type="entry name" value="Ub-Mut7C"/>
    <property type="match status" value="1"/>
</dbReference>
<accession>A0A1F6U2G2</accession>
<evidence type="ECO:0000313" key="3">
    <source>
        <dbReference type="EMBL" id="OGI51556.1"/>
    </source>
</evidence>
<reference evidence="3 4" key="1">
    <citation type="journal article" date="2016" name="Nat. Commun.">
        <title>Thousands of microbial genomes shed light on interconnected biogeochemical processes in an aquifer system.</title>
        <authorList>
            <person name="Anantharaman K."/>
            <person name="Brown C.T."/>
            <person name="Hug L.A."/>
            <person name="Sharon I."/>
            <person name="Castelle C.J."/>
            <person name="Probst A.J."/>
            <person name="Thomas B.C."/>
            <person name="Singh A."/>
            <person name="Wilkins M.J."/>
            <person name="Karaoz U."/>
            <person name="Brodie E.L."/>
            <person name="Williams K.H."/>
            <person name="Hubbard S.S."/>
            <person name="Banfield J.F."/>
        </authorList>
    </citation>
    <scope>NUCLEOTIDE SEQUENCE [LARGE SCALE GENOMIC DNA]</scope>
</reference>
<dbReference type="PANTHER" id="PTHR39081">
    <property type="entry name" value="MUT7-C DOMAIN-CONTAINING PROTEIN"/>
    <property type="match status" value="1"/>
</dbReference>
<dbReference type="InterPro" id="IPR027798">
    <property type="entry name" value="Ub_Mut7C"/>
</dbReference>
<sequence length="263" mass="30828">MSQVQLRFYEELNDFLPPELRKIAFSHELARRTSVKDLIESFGVPHTEVEVILANGRSVDFSYIAQAGDRISVYPMFESLDISPLIRLREKPLRDPRFVIDANLGQLARYLRLLGFDVLYRNSFTDREVARIASRERRIVLTRDRALLQHKIITRGYFVRAVKPREQVREILSRLDLYGALRPFTRCLRCNGELEDVDKNAVLHQLEPKTKKYYHCFRRCKACGQAYWKGSHFNRMEKLCDYFTAPSEPAPMESDSEVKREPP</sequence>